<dbReference type="InterPro" id="IPR050263">
    <property type="entry name" value="Bact_Fimbrial_Adh_Pro"/>
</dbReference>
<sequence>MQRKTQEGNGCRDHHHEWLYALAATALVLLGQQAQAANTTVKVTVTIAAPPPCEINGNNLIEVKFGNDVMTTRIDGSYKKQLVPYSIECKNAQPNEPMKIQIEGNQAAGFNSHVLRTEKDGLGVALLRNDNPQPLNTWVTFTYPNKPKFEVVPVKRSGVTLKGGMFSAGATMKVEYQ</sequence>
<dbReference type="EMBL" id="CABEEZ010000041">
    <property type="protein sequence ID" value="VTR25950.1"/>
    <property type="molecule type" value="Genomic_DNA"/>
</dbReference>
<dbReference type="GO" id="GO:0043709">
    <property type="term" value="P:cell adhesion involved in single-species biofilm formation"/>
    <property type="evidence" value="ECO:0007669"/>
    <property type="project" value="TreeGrafter"/>
</dbReference>
<dbReference type="InterPro" id="IPR000259">
    <property type="entry name" value="Adhesion_dom_fimbrial"/>
</dbReference>
<evidence type="ECO:0000259" key="1">
    <source>
        <dbReference type="Pfam" id="PF00419"/>
    </source>
</evidence>
<dbReference type="RefSeq" id="WP_080660644.1">
    <property type="nucleotide sequence ID" value="NZ_CAMFLQ010000011.1"/>
</dbReference>
<dbReference type="GeneID" id="30319831"/>
<gene>
    <name evidence="2" type="ORF">NCTC12965_02268</name>
</gene>
<dbReference type="GO" id="GO:0009289">
    <property type="term" value="C:pilus"/>
    <property type="evidence" value="ECO:0007669"/>
    <property type="project" value="InterPro"/>
</dbReference>
<dbReference type="InterPro" id="IPR008966">
    <property type="entry name" value="Adhesion_dom_sf"/>
</dbReference>
<protein>
    <submittedName>
        <fullName evidence="2">Putative minor fimbrial subunit StfF</fullName>
    </submittedName>
</protein>
<dbReference type="InterPro" id="IPR036937">
    <property type="entry name" value="Adhesion_dom_fimbrial_sf"/>
</dbReference>
<accession>A0A4U9TZS8</accession>
<reference evidence="2" key="1">
    <citation type="submission" date="2019-05" db="EMBL/GenBank/DDBJ databases">
        <authorList>
            <consortium name="Pathogen Informatics"/>
        </authorList>
    </citation>
    <scope>NUCLEOTIDE SEQUENCE [LARGE SCALE GENOMIC DNA]</scope>
    <source>
        <strain evidence="2">NCTC12965</strain>
    </source>
</reference>
<proteinExistence type="predicted"/>
<evidence type="ECO:0000313" key="2">
    <source>
        <dbReference type="EMBL" id="VTR25950.1"/>
    </source>
</evidence>
<name>A0A4U9TZS8_SERFO</name>
<organism evidence="2">
    <name type="scientific">Serratia fonticola</name>
    <dbReference type="NCBI Taxonomy" id="47917"/>
    <lineage>
        <taxon>Bacteria</taxon>
        <taxon>Pseudomonadati</taxon>
        <taxon>Pseudomonadota</taxon>
        <taxon>Gammaproteobacteria</taxon>
        <taxon>Enterobacterales</taxon>
        <taxon>Yersiniaceae</taxon>
        <taxon>Serratia</taxon>
    </lineage>
</organism>
<dbReference type="PANTHER" id="PTHR33420:SF34">
    <property type="entry name" value="MINOR FIMBRIAL SUBUNIT"/>
    <property type="match status" value="1"/>
</dbReference>
<dbReference type="Pfam" id="PF00419">
    <property type="entry name" value="Fimbrial"/>
    <property type="match status" value="1"/>
</dbReference>
<dbReference type="PANTHER" id="PTHR33420">
    <property type="entry name" value="FIMBRIAL SUBUNIT ELFA-RELATED"/>
    <property type="match status" value="1"/>
</dbReference>
<feature type="domain" description="Fimbrial-type adhesion" evidence="1">
    <location>
        <begin position="43"/>
        <end position="177"/>
    </location>
</feature>
<dbReference type="Gene3D" id="2.60.40.1090">
    <property type="entry name" value="Fimbrial-type adhesion domain"/>
    <property type="match status" value="1"/>
</dbReference>
<dbReference type="SUPFAM" id="SSF49401">
    <property type="entry name" value="Bacterial adhesins"/>
    <property type="match status" value="1"/>
</dbReference>
<dbReference type="AlphaFoldDB" id="A0A4U9TZS8"/>